<evidence type="ECO:0000313" key="2">
    <source>
        <dbReference type="EMBL" id="DAD89767.1"/>
    </source>
</evidence>
<dbReference type="EMBL" id="BK015068">
    <property type="protein sequence ID" value="DAD89767.1"/>
    <property type="molecule type" value="Genomic_DNA"/>
</dbReference>
<feature type="coiled-coil region" evidence="1">
    <location>
        <begin position="46"/>
        <end position="73"/>
    </location>
</feature>
<name>A0A8S5N620_9CAUD</name>
<keyword evidence="2" id="KW-0449">Lipoprotein</keyword>
<organism evidence="2">
    <name type="scientific">Siphoviridae sp. ctWDo30</name>
    <dbReference type="NCBI Taxonomy" id="2826360"/>
    <lineage>
        <taxon>Viruses</taxon>
        <taxon>Duplodnaviria</taxon>
        <taxon>Heunggongvirae</taxon>
        <taxon>Uroviricota</taxon>
        <taxon>Caudoviricetes</taxon>
    </lineage>
</organism>
<sequence>MKRLWQVVAVAFCAMLIGGCGSGMPKDTSKEAYNIGLEALESLDYFLDEKMSMETLNSKLKELEKNAKEQAEVTGLINDDSIALYIYLAEFASNDLYTDEEDTYKIEEARNNLAEQLGK</sequence>
<accession>A0A8S5N620</accession>
<evidence type="ECO:0000256" key="1">
    <source>
        <dbReference type="SAM" id="Coils"/>
    </source>
</evidence>
<proteinExistence type="predicted"/>
<keyword evidence="1" id="KW-0175">Coiled coil</keyword>
<reference evidence="2" key="1">
    <citation type="journal article" date="2021" name="Proc. Natl. Acad. Sci. U.S.A.">
        <title>A Catalog of Tens of Thousands of Viruses from Human Metagenomes Reveals Hidden Associations with Chronic Diseases.</title>
        <authorList>
            <person name="Tisza M.J."/>
            <person name="Buck C.B."/>
        </authorList>
    </citation>
    <scope>NUCLEOTIDE SEQUENCE</scope>
    <source>
        <strain evidence="2">CtWDo30</strain>
    </source>
</reference>
<dbReference type="PROSITE" id="PS51257">
    <property type="entry name" value="PROKAR_LIPOPROTEIN"/>
    <property type="match status" value="1"/>
</dbReference>
<protein>
    <submittedName>
        <fullName evidence="2">Lipoprotein</fullName>
    </submittedName>
</protein>